<protein>
    <submittedName>
        <fullName evidence="1">Uncharacterized protein</fullName>
    </submittedName>
</protein>
<gene>
    <name evidence="1" type="ORF">LCGC14_1160560</name>
</gene>
<reference evidence="1" key="1">
    <citation type="journal article" date="2015" name="Nature">
        <title>Complex archaea that bridge the gap between prokaryotes and eukaryotes.</title>
        <authorList>
            <person name="Spang A."/>
            <person name="Saw J.H."/>
            <person name="Jorgensen S.L."/>
            <person name="Zaremba-Niedzwiedzka K."/>
            <person name="Martijn J."/>
            <person name="Lind A.E."/>
            <person name="van Eijk R."/>
            <person name="Schleper C."/>
            <person name="Guy L."/>
            <person name="Ettema T.J."/>
        </authorList>
    </citation>
    <scope>NUCLEOTIDE SEQUENCE</scope>
</reference>
<dbReference type="AlphaFoldDB" id="A0A0F9LSL5"/>
<evidence type="ECO:0000313" key="1">
    <source>
        <dbReference type="EMBL" id="KKM98179.1"/>
    </source>
</evidence>
<organism evidence="1">
    <name type="scientific">marine sediment metagenome</name>
    <dbReference type="NCBI Taxonomy" id="412755"/>
    <lineage>
        <taxon>unclassified sequences</taxon>
        <taxon>metagenomes</taxon>
        <taxon>ecological metagenomes</taxon>
    </lineage>
</organism>
<comment type="caution">
    <text evidence="1">The sequence shown here is derived from an EMBL/GenBank/DDBJ whole genome shotgun (WGS) entry which is preliminary data.</text>
</comment>
<name>A0A0F9LSL5_9ZZZZ</name>
<dbReference type="EMBL" id="LAZR01005656">
    <property type="protein sequence ID" value="KKM98179.1"/>
    <property type="molecule type" value="Genomic_DNA"/>
</dbReference>
<proteinExistence type="predicted"/>
<accession>A0A0F9LSL5</accession>
<sequence length="67" mass="7766">MEYKLLDLTFTSDQLRAFSNALERAEIEVSEGDPLDGENVNAYLDNQQDVETAKKMWHQIQGVMYVR</sequence>